<proteinExistence type="predicted"/>
<reference evidence="1 2" key="1">
    <citation type="journal article" date="2018" name="Sci. Rep.">
        <title>Genomic signatures of local adaptation to the degree of environmental predictability in rotifers.</title>
        <authorList>
            <person name="Franch-Gras L."/>
            <person name="Hahn C."/>
            <person name="Garcia-Roger E.M."/>
            <person name="Carmona M.J."/>
            <person name="Serra M."/>
            <person name="Gomez A."/>
        </authorList>
    </citation>
    <scope>NUCLEOTIDE SEQUENCE [LARGE SCALE GENOMIC DNA]</scope>
    <source>
        <strain evidence="1">HYR1</strain>
    </source>
</reference>
<dbReference type="Proteomes" id="UP000276133">
    <property type="component" value="Unassembled WGS sequence"/>
</dbReference>
<accession>A0A3M7RYR2</accession>
<gene>
    <name evidence="1" type="ORF">BpHYR1_040629</name>
</gene>
<name>A0A3M7RYR2_BRAPC</name>
<keyword evidence="2" id="KW-1185">Reference proteome</keyword>
<evidence type="ECO:0000313" key="2">
    <source>
        <dbReference type="Proteomes" id="UP000276133"/>
    </source>
</evidence>
<comment type="caution">
    <text evidence="1">The sequence shown here is derived from an EMBL/GenBank/DDBJ whole genome shotgun (WGS) entry which is preliminary data.</text>
</comment>
<evidence type="ECO:0000313" key="1">
    <source>
        <dbReference type="EMBL" id="RNA28713.1"/>
    </source>
</evidence>
<dbReference type="AlphaFoldDB" id="A0A3M7RYR2"/>
<organism evidence="1 2">
    <name type="scientific">Brachionus plicatilis</name>
    <name type="common">Marine rotifer</name>
    <name type="synonym">Brachionus muelleri</name>
    <dbReference type="NCBI Taxonomy" id="10195"/>
    <lineage>
        <taxon>Eukaryota</taxon>
        <taxon>Metazoa</taxon>
        <taxon>Spiralia</taxon>
        <taxon>Gnathifera</taxon>
        <taxon>Rotifera</taxon>
        <taxon>Eurotatoria</taxon>
        <taxon>Monogononta</taxon>
        <taxon>Pseudotrocha</taxon>
        <taxon>Ploima</taxon>
        <taxon>Brachionidae</taxon>
        <taxon>Brachionus</taxon>
    </lineage>
</organism>
<dbReference type="EMBL" id="REGN01002352">
    <property type="protein sequence ID" value="RNA28713.1"/>
    <property type="molecule type" value="Genomic_DNA"/>
</dbReference>
<sequence length="86" mass="9836">MKSITTEIRSVVMGDQLVTYYVTKTGSLIFKEKHQKGSNDSYSTHSAFTHLIPFGASSNKRSLINCTECDNFFERKLLKIHLIKNH</sequence>
<protein>
    <submittedName>
        <fullName evidence="1">Uncharacterized protein</fullName>
    </submittedName>
</protein>